<organism evidence="2">
    <name type="scientific">Hexamita inflata</name>
    <dbReference type="NCBI Taxonomy" id="28002"/>
    <lineage>
        <taxon>Eukaryota</taxon>
        <taxon>Metamonada</taxon>
        <taxon>Diplomonadida</taxon>
        <taxon>Hexamitidae</taxon>
        <taxon>Hexamitinae</taxon>
        <taxon>Hexamita</taxon>
    </lineage>
</organism>
<dbReference type="EMBL" id="CATOUU010000245">
    <property type="protein sequence ID" value="CAI9922106.1"/>
    <property type="molecule type" value="Genomic_DNA"/>
</dbReference>
<evidence type="ECO:0000313" key="3">
    <source>
        <dbReference type="EMBL" id="CAL6090518.1"/>
    </source>
</evidence>
<accession>A0AA86TMT9</accession>
<evidence type="ECO:0000256" key="1">
    <source>
        <dbReference type="SAM" id="SignalP"/>
    </source>
</evidence>
<evidence type="ECO:0000313" key="4">
    <source>
        <dbReference type="Proteomes" id="UP001642409"/>
    </source>
</evidence>
<keyword evidence="1" id="KW-0732">Signal</keyword>
<dbReference type="EMBL" id="CAXDID020000428">
    <property type="protein sequence ID" value="CAL6090518.1"/>
    <property type="molecule type" value="Genomic_DNA"/>
</dbReference>
<proteinExistence type="predicted"/>
<dbReference type="AlphaFoldDB" id="A0AA86TMT9"/>
<reference evidence="2" key="1">
    <citation type="submission" date="2023-06" db="EMBL/GenBank/DDBJ databases">
        <authorList>
            <person name="Kurt Z."/>
        </authorList>
    </citation>
    <scope>NUCLEOTIDE SEQUENCE</scope>
</reference>
<gene>
    <name evidence="3" type="ORF">HINF_LOCUS65348</name>
    <name evidence="2" type="ORF">HINF_LOCUS9751</name>
</gene>
<dbReference type="Proteomes" id="UP001642409">
    <property type="component" value="Unassembled WGS sequence"/>
</dbReference>
<feature type="chain" id="PRO_5041736790" evidence="1">
    <location>
        <begin position="18"/>
        <end position="1123"/>
    </location>
</feature>
<protein>
    <submittedName>
        <fullName evidence="2">Uncharacterized protein</fullName>
    </submittedName>
</protein>
<reference evidence="3 4" key="2">
    <citation type="submission" date="2024-07" db="EMBL/GenBank/DDBJ databases">
        <authorList>
            <person name="Akdeniz Z."/>
        </authorList>
    </citation>
    <scope>NUCLEOTIDE SEQUENCE [LARGE SCALE GENOMIC DNA]</scope>
</reference>
<name>A0AA86TMT9_9EUKA</name>
<dbReference type="Gene3D" id="2.160.20.110">
    <property type="match status" value="2"/>
</dbReference>
<feature type="signal peptide" evidence="1">
    <location>
        <begin position="1"/>
        <end position="17"/>
    </location>
</feature>
<comment type="caution">
    <text evidence="2">The sequence shown here is derived from an EMBL/GenBank/DDBJ whole genome shotgun (WGS) entry which is preliminary data.</text>
</comment>
<sequence>MITFLVESAVMLKVVMCIPISNKISEHTCNSQICSNKVLRNSQDINYCIKVYSLSSRVQTASITQSPASAVHISLYTTATQNLILNLTYSMQNLPSFSLFGLTNAISLQSSVISVNIPQDLSQGSLICFACDVTANASDFTFVASGQNISGAVLTPLTTFHLNQSLVQFRLNGVNVGGLVLNASKIAITISICNISGHVGQQSVSGSIVCFVFEQVSLGVDNVRICANVQNIGQGSLSQIGTITITCIVCREGSPTYGLCQKSLEFGKVEDDKFVCPIPFVFDGEGCSCQEGEVVNGTTCVNVLASVNLLKSQQTEINNSIVDLSNRTEVLENTTGILNASQVQMKLDVQSLYQFSNQTQNYIISNSSQLQQFSLGNYTKAENDLLANTSVLDKRIFDNVTILSNQISMLNATSLALNQNITELNQTINSQKDLNQLLTQNITLLNQSLISSNQVIQQQQKLINSLSVLVECLNNIDQQNISGQCYVVDCDNSLLSCSQKVYQSSFDLSVVTHQVINSGNFTNSYVFSTTITNAFIDVSDNVYSSSINPLFQSQSTFANLKIQFGAQTLNSGSFLSTQSSAIIIINQMNIVSRPGSQLIVNTNFQLNILTDSPSGADINNLLVNLSFAPSTGNITIINNVNGVFNISGYQVLGDYSSTLTVAMIGINVLTATINLNQVSFKPNTYNVGNGSSYLFGSSDSGASTFTINNLAIVIGNSSNFQLLGSISTTESNRYLFGGIIAYINTASSINVNSVIIDSYQELSTSYVINSGFLVGYVDSNSSSVTIKNVCLQQNMTSTTLQFRFSGLIGWNYGNISIQNASVTLSVQGAKFYWFGIVGYQSSSSLYAEVINLRTSVSVSSSGGQYVSSVFGYEGAKNCSVQNASVVGGNISSGSIYVGGISGAQSSGNVTILNTSVQNSNISGSISVGGIFGDQNSGNVTILNSSVQNSNISGSSYVGGIIGDQYPNTNATILDYSVQNSNISGYDYVGGIIGQQSSGNVTILDSSVQKSNVSGSYSIGGIIGQQNLGTNATILDYSVQNSNVSGSSSVGGIIGYCYSSKLYLTDVQIKFVRITGSQYYGVVVGYNDGGTYLFITSTASSNYINDVLQTECANLSNTWSVSGC</sequence>
<evidence type="ECO:0000313" key="2">
    <source>
        <dbReference type="EMBL" id="CAI9922106.1"/>
    </source>
</evidence>
<keyword evidence="4" id="KW-1185">Reference proteome</keyword>